<dbReference type="NCBIfam" id="TIGR01614">
    <property type="entry name" value="PME_inhib"/>
    <property type="match status" value="1"/>
</dbReference>
<evidence type="ECO:0000256" key="2">
    <source>
        <dbReference type="SAM" id="SignalP"/>
    </source>
</evidence>
<evidence type="ECO:0000313" key="5">
    <source>
        <dbReference type="Proteomes" id="UP001604277"/>
    </source>
</evidence>
<accession>A0ABD1RQ01</accession>
<dbReference type="InterPro" id="IPR051955">
    <property type="entry name" value="PME_Inhibitor"/>
</dbReference>
<dbReference type="InterPro" id="IPR034086">
    <property type="entry name" value="PMEI_plant"/>
</dbReference>
<protein>
    <submittedName>
        <fullName evidence="4">PMEI domain-containing protein</fullName>
    </submittedName>
</protein>
<feature type="signal peptide" evidence="2">
    <location>
        <begin position="1"/>
        <end position="21"/>
    </location>
</feature>
<keyword evidence="5" id="KW-1185">Reference proteome</keyword>
<dbReference type="CDD" id="cd15797">
    <property type="entry name" value="PMEI"/>
    <property type="match status" value="1"/>
</dbReference>
<feature type="domain" description="Pectinesterase inhibitor" evidence="3">
    <location>
        <begin position="19"/>
        <end position="152"/>
    </location>
</feature>
<dbReference type="SMART" id="SM00856">
    <property type="entry name" value="PMEI"/>
    <property type="match status" value="1"/>
</dbReference>
<gene>
    <name evidence="4" type="ORF">Fot_42436</name>
</gene>
<evidence type="ECO:0000259" key="3">
    <source>
        <dbReference type="SMART" id="SM00856"/>
    </source>
</evidence>
<dbReference type="PANTHER" id="PTHR31080">
    <property type="entry name" value="PECTINESTERASE INHIBITOR-LIKE"/>
    <property type="match status" value="1"/>
</dbReference>
<dbReference type="InterPro" id="IPR035513">
    <property type="entry name" value="Invertase/methylesterase_inhib"/>
</dbReference>
<organism evidence="4 5">
    <name type="scientific">Forsythia ovata</name>
    <dbReference type="NCBI Taxonomy" id="205694"/>
    <lineage>
        <taxon>Eukaryota</taxon>
        <taxon>Viridiplantae</taxon>
        <taxon>Streptophyta</taxon>
        <taxon>Embryophyta</taxon>
        <taxon>Tracheophyta</taxon>
        <taxon>Spermatophyta</taxon>
        <taxon>Magnoliopsida</taxon>
        <taxon>eudicotyledons</taxon>
        <taxon>Gunneridae</taxon>
        <taxon>Pentapetalae</taxon>
        <taxon>asterids</taxon>
        <taxon>lamiids</taxon>
        <taxon>Lamiales</taxon>
        <taxon>Oleaceae</taxon>
        <taxon>Forsythieae</taxon>
        <taxon>Forsythia</taxon>
    </lineage>
</organism>
<reference evidence="5" key="1">
    <citation type="submission" date="2024-07" db="EMBL/GenBank/DDBJ databases">
        <title>Two chromosome-level genome assemblies of Korean endemic species Abeliophyllum distichum and Forsythia ovata (Oleaceae).</title>
        <authorList>
            <person name="Jang H."/>
        </authorList>
    </citation>
    <scope>NUCLEOTIDE SEQUENCE [LARGE SCALE GENOMIC DNA]</scope>
</reference>
<keyword evidence="1 2" id="KW-0732">Signal</keyword>
<sequence length="243" mass="27137">MTSKSIFLVTLALVLLCGCQADLVNDICSATSNPSICNQVLRSDPRFQMTQNLRDLGQIVIDKSLEGTKATLKVVNSFGKGPEASTCVENCKDAIDSLNECKSLIKSFDRFDISTLQTTASAALTDVDTCDDNYGDREPPQLQQATQRAKALIEMSSSEHSDSNDENHSDANIQGMVALKTVDTIDWRPENITHIYEIRHTLLKRLAKRVRNNRAELKRKYYTPYVGLPLRFMCEDGRVNGEQ</sequence>
<feature type="chain" id="PRO_5044784431" evidence="2">
    <location>
        <begin position="22"/>
        <end position="243"/>
    </location>
</feature>
<evidence type="ECO:0000256" key="1">
    <source>
        <dbReference type="ARBA" id="ARBA00022729"/>
    </source>
</evidence>
<name>A0ABD1RQ01_9LAMI</name>
<comment type="caution">
    <text evidence="4">The sequence shown here is derived from an EMBL/GenBank/DDBJ whole genome shotgun (WGS) entry which is preliminary data.</text>
</comment>
<dbReference type="AlphaFoldDB" id="A0ABD1RQ01"/>
<dbReference type="InterPro" id="IPR006501">
    <property type="entry name" value="Pectinesterase_inhib_dom"/>
</dbReference>
<evidence type="ECO:0000313" key="4">
    <source>
        <dbReference type="EMBL" id="KAL2489144.1"/>
    </source>
</evidence>
<dbReference type="Pfam" id="PF04043">
    <property type="entry name" value="PMEI"/>
    <property type="match status" value="1"/>
</dbReference>
<dbReference type="EMBL" id="JBFOLJ010000012">
    <property type="protein sequence ID" value="KAL2489144.1"/>
    <property type="molecule type" value="Genomic_DNA"/>
</dbReference>
<dbReference type="Proteomes" id="UP001604277">
    <property type="component" value="Unassembled WGS sequence"/>
</dbReference>
<dbReference type="Gene3D" id="1.20.140.40">
    <property type="entry name" value="Invertase/pectin methylesterase inhibitor family protein"/>
    <property type="match status" value="1"/>
</dbReference>
<dbReference type="PROSITE" id="PS51257">
    <property type="entry name" value="PROKAR_LIPOPROTEIN"/>
    <property type="match status" value="1"/>
</dbReference>
<dbReference type="SUPFAM" id="SSF101148">
    <property type="entry name" value="Plant invertase/pectin methylesterase inhibitor"/>
    <property type="match status" value="1"/>
</dbReference>
<proteinExistence type="predicted"/>
<dbReference type="PANTHER" id="PTHR31080:SF248">
    <property type="entry name" value="PECTINESTERASE INHIBITOR-LIKE"/>
    <property type="match status" value="1"/>
</dbReference>